<proteinExistence type="predicted"/>
<gene>
    <name evidence="1" type="ORF">EVA_04990</name>
</gene>
<comment type="caution">
    <text evidence="1">The sequence shown here is derived from an EMBL/GenBank/DDBJ whole genome shotgun (WGS) entry which is preliminary data.</text>
</comment>
<sequence>MLESIQFRFVWCYNTVFINRSNIACISDWKSNTDSGYYQSYLRQYLDPMFG</sequence>
<accession>J9GVG6</accession>
<feature type="non-terminal residue" evidence="1">
    <location>
        <position position="51"/>
    </location>
</feature>
<organism evidence="1">
    <name type="scientific">gut metagenome</name>
    <dbReference type="NCBI Taxonomy" id="749906"/>
    <lineage>
        <taxon>unclassified sequences</taxon>
        <taxon>metagenomes</taxon>
        <taxon>organismal metagenomes</taxon>
    </lineage>
</organism>
<name>J9GVG6_9ZZZZ</name>
<dbReference type="EMBL" id="AMCI01001026">
    <property type="protein sequence ID" value="EJX06898.1"/>
    <property type="molecule type" value="Genomic_DNA"/>
</dbReference>
<reference evidence="1" key="1">
    <citation type="journal article" date="2012" name="PLoS ONE">
        <title>Gene sets for utilization of primary and secondary nutrition supplies in the distal gut of endangered iberian lynx.</title>
        <authorList>
            <person name="Alcaide M."/>
            <person name="Messina E."/>
            <person name="Richter M."/>
            <person name="Bargiela R."/>
            <person name="Peplies J."/>
            <person name="Huws S.A."/>
            <person name="Newbold C.J."/>
            <person name="Golyshin P.N."/>
            <person name="Simon M.A."/>
            <person name="Lopez G."/>
            <person name="Yakimov M.M."/>
            <person name="Ferrer M."/>
        </authorList>
    </citation>
    <scope>NUCLEOTIDE SEQUENCE</scope>
</reference>
<dbReference type="AlphaFoldDB" id="J9GVG6"/>
<protein>
    <submittedName>
        <fullName evidence="1">Uncharacterized protein</fullName>
    </submittedName>
</protein>
<evidence type="ECO:0000313" key="1">
    <source>
        <dbReference type="EMBL" id="EJX06898.1"/>
    </source>
</evidence>